<feature type="compositionally biased region" description="Polar residues" evidence="1">
    <location>
        <begin position="1"/>
        <end position="39"/>
    </location>
</feature>
<dbReference type="GO" id="GO:0019005">
    <property type="term" value="C:SCF ubiquitin ligase complex"/>
    <property type="evidence" value="ECO:0007669"/>
    <property type="project" value="TreeGrafter"/>
</dbReference>
<comment type="caution">
    <text evidence="3">The sequence shown here is derived from an EMBL/GenBank/DDBJ whole genome shotgun (WGS) entry which is preliminary data.</text>
</comment>
<reference evidence="3 4" key="1">
    <citation type="submission" date="2018-11" db="EMBL/GenBank/DDBJ databases">
        <title>Genome sequence of Saitozyma podzolica DSM 27192.</title>
        <authorList>
            <person name="Aliyu H."/>
            <person name="Gorte O."/>
            <person name="Ochsenreither K."/>
        </authorList>
    </citation>
    <scope>NUCLEOTIDE SEQUENCE [LARGE SCALE GENOMIC DNA]</scope>
    <source>
        <strain evidence="3 4">DSM 27192</strain>
    </source>
</reference>
<dbReference type="EMBL" id="RSCD01000015">
    <property type="protein sequence ID" value="RSH88984.1"/>
    <property type="molecule type" value="Genomic_DNA"/>
</dbReference>
<feature type="compositionally biased region" description="Basic and acidic residues" evidence="1">
    <location>
        <begin position="47"/>
        <end position="61"/>
    </location>
</feature>
<feature type="compositionally biased region" description="Low complexity" evidence="1">
    <location>
        <begin position="65"/>
        <end position="76"/>
    </location>
</feature>
<dbReference type="PROSITE" id="PS50181">
    <property type="entry name" value="FBOX"/>
    <property type="match status" value="1"/>
</dbReference>
<dbReference type="GO" id="GO:0005737">
    <property type="term" value="C:cytoplasm"/>
    <property type="evidence" value="ECO:0007669"/>
    <property type="project" value="TreeGrafter"/>
</dbReference>
<evidence type="ECO:0000259" key="2">
    <source>
        <dbReference type="PROSITE" id="PS50181"/>
    </source>
</evidence>
<accession>A0A427YDF6</accession>
<dbReference type="InterPro" id="IPR001810">
    <property type="entry name" value="F-box_dom"/>
</dbReference>
<feature type="region of interest" description="Disordered" evidence="1">
    <location>
        <begin position="320"/>
        <end position="346"/>
    </location>
</feature>
<proteinExistence type="predicted"/>
<dbReference type="Pfam" id="PF12937">
    <property type="entry name" value="F-box-like"/>
    <property type="match status" value="1"/>
</dbReference>
<sequence>MTSNLKSPSSPTQTLSPELPSLNTLRISSPSSPDTSTMQGEGAATDELERFRREWKQEVQAKQHGQAAIGASGASGVSGATGWIPVGNVLWKEKEDGTAQGAKGAKGTKGGVPDGAMMTKKDGLLGAGDGMAGAGGVRPTVNSKIKSPVSVNRALPPDLDEPEVGAGPSSSSSSATRRVAPTLPVPALKGAAAQKPKPPLSTSPETGLETAKVPAAATSEGALSAPASSASHAVSLYARAVESEQAGKLNEALILYRKAFKLDDNVDRLYARSVAKAAALAPATIAPDTPTSTDVVSSAAPVDEPYSFQRHIQVHPDYERAPPTLPLHPSASGSMTTSSEVTVSRTRPSPLSSLLHALPIPADHTTFLPSDEALPTPIALLPPELLDPVLSHLDVASIERFALTCWRARYLTASATVWKRIAEGIYRGPAMVPDGWNARDLARRHAGEWRTTLVEEERIRMDGCYISVCHYILEDGSYWMSDGIQTRADIHTVDPVQASNGSR</sequence>
<keyword evidence="4" id="KW-1185">Reference proteome</keyword>
<evidence type="ECO:0000313" key="3">
    <source>
        <dbReference type="EMBL" id="RSH88984.1"/>
    </source>
</evidence>
<dbReference type="SUPFAM" id="SSF81383">
    <property type="entry name" value="F-box domain"/>
    <property type="match status" value="1"/>
</dbReference>
<dbReference type="PANTHER" id="PTHR12874">
    <property type="entry name" value="F-BOX ONLY PROTEIN 48-RELATED"/>
    <property type="match status" value="1"/>
</dbReference>
<dbReference type="GO" id="GO:0031146">
    <property type="term" value="P:SCF-dependent proteasomal ubiquitin-dependent protein catabolic process"/>
    <property type="evidence" value="ECO:0007669"/>
    <property type="project" value="TreeGrafter"/>
</dbReference>
<organism evidence="3 4">
    <name type="scientific">Saitozyma podzolica</name>
    <dbReference type="NCBI Taxonomy" id="1890683"/>
    <lineage>
        <taxon>Eukaryota</taxon>
        <taxon>Fungi</taxon>
        <taxon>Dikarya</taxon>
        <taxon>Basidiomycota</taxon>
        <taxon>Agaricomycotina</taxon>
        <taxon>Tremellomycetes</taxon>
        <taxon>Tremellales</taxon>
        <taxon>Trimorphomycetaceae</taxon>
        <taxon>Saitozyma</taxon>
    </lineage>
</organism>
<evidence type="ECO:0000256" key="1">
    <source>
        <dbReference type="SAM" id="MobiDB-lite"/>
    </source>
</evidence>
<dbReference type="OrthoDB" id="2117972at2759"/>
<dbReference type="Proteomes" id="UP000279259">
    <property type="component" value="Unassembled WGS sequence"/>
</dbReference>
<feature type="region of interest" description="Disordered" evidence="1">
    <location>
        <begin position="138"/>
        <end position="225"/>
    </location>
</feature>
<name>A0A427YDF6_9TREE</name>
<dbReference type="InterPro" id="IPR036047">
    <property type="entry name" value="F-box-like_dom_sf"/>
</dbReference>
<gene>
    <name evidence="3" type="ORF">EHS25_002646</name>
</gene>
<feature type="domain" description="F-box" evidence="2">
    <location>
        <begin position="375"/>
        <end position="421"/>
    </location>
</feature>
<feature type="region of interest" description="Disordered" evidence="1">
    <location>
        <begin position="1"/>
        <end position="76"/>
    </location>
</feature>
<dbReference type="Gene3D" id="1.20.1280.50">
    <property type="match status" value="1"/>
</dbReference>
<feature type="compositionally biased region" description="Low complexity" evidence="1">
    <location>
        <begin position="332"/>
        <end position="346"/>
    </location>
</feature>
<feature type="region of interest" description="Disordered" evidence="1">
    <location>
        <begin position="96"/>
        <end position="115"/>
    </location>
</feature>
<dbReference type="PANTHER" id="PTHR12874:SF9">
    <property type="entry name" value="F-BOX ONLY PROTEIN 48"/>
    <property type="match status" value="1"/>
</dbReference>
<dbReference type="AlphaFoldDB" id="A0A427YDF6"/>
<evidence type="ECO:0000313" key="4">
    <source>
        <dbReference type="Proteomes" id="UP000279259"/>
    </source>
</evidence>
<dbReference type="STRING" id="1890683.A0A427YDF6"/>
<protein>
    <recommendedName>
        <fullName evidence="2">F-box domain-containing protein</fullName>
    </recommendedName>
</protein>